<keyword evidence="1" id="KW-0812">Transmembrane</keyword>
<keyword evidence="6" id="KW-1185">Reference proteome</keyword>
<evidence type="ECO:0000256" key="2">
    <source>
        <dbReference type="SAM" id="SignalP"/>
    </source>
</evidence>
<dbReference type="RefSeq" id="WP_138488013.1">
    <property type="nucleotide sequence ID" value="NZ_JAFBWU010000040.1"/>
</dbReference>
<keyword evidence="1" id="KW-1133">Transmembrane helix</keyword>
<gene>
    <name evidence="3" type="ORF">JQX41_23435</name>
    <name evidence="4" type="ORF">JQX48_23480</name>
</gene>
<sequence length="161" mass="16536">MTFIKSIFRILIGVLFGAASAVALTPAFAAFSSEGDTVTPIVMMSLVLLCGLFCFFAPSIRRAFGRGFLVLGASVFALPISAFLLSGRAGSEVVRAAEVGTEGFAAVGAGLAGVAVTGVATFIGLIVGSILLLIGLVLSLGGRREVVIVESRVRSEPTIRK</sequence>
<keyword evidence="1" id="KW-0472">Membrane</keyword>
<organism evidence="3 5">
    <name type="scientific">Marivita cryptomonadis</name>
    <dbReference type="NCBI Taxonomy" id="505252"/>
    <lineage>
        <taxon>Bacteria</taxon>
        <taxon>Pseudomonadati</taxon>
        <taxon>Pseudomonadota</taxon>
        <taxon>Alphaproteobacteria</taxon>
        <taxon>Rhodobacterales</taxon>
        <taxon>Roseobacteraceae</taxon>
        <taxon>Marivita</taxon>
    </lineage>
</organism>
<keyword evidence="2" id="KW-0732">Signal</keyword>
<protein>
    <submittedName>
        <fullName evidence="3">Uncharacterized protein</fullName>
    </submittedName>
</protein>
<reference evidence="3 6" key="1">
    <citation type="submission" date="2021-01" db="EMBL/GenBank/DDBJ databases">
        <title>Diatom-associated Roseobacters Show Island Model of Population Structure.</title>
        <authorList>
            <person name="Qu L."/>
            <person name="Feng X."/>
            <person name="Chen Y."/>
            <person name="Li L."/>
            <person name="Wang X."/>
            <person name="Hu Z."/>
            <person name="Wang H."/>
            <person name="Luo H."/>
        </authorList>
    </citation>
    <scope>NUCLEOTIDE SEQUENCE</scope>
    <source>
        <strain evidence="4 6">CC28-63</strain>
        <strain evidence="3">CC28-69</strain>
    </source>
</reference>
<evidence type="ECO:0000256" key="1">
    <source>
        <dbReference type="SAM" id="Phobius"/>
    </source>
</evidence>
<evidence type="ECO:0000313" key="3">
    <source>
        <dbReference type="EMBL" id="MBM2415264.1"/>
    </source>
</evidence>
<dbReference type="EMBL" id="JAFBXF010000040">
    <property type="protein sequence ID" value="MBM2419940.1"/>
    <property type="molecule type" value="Genomic_DNA"/>
</dbReference>
<dbReference type="AlphaFoldDB" id="A0A9Q2PF34"/>
<feature type="signal peptide" evidence="2">
    <location>
        <begin position="1"/>
        <end position="29"/>
    </location>
</feature>
<evidence type="ECO:0000313" key="5">
    <source>
        <dbReference type="Proteomes" id="UP000755667"/>
    </source>
</evidence>
<feature type="transmembrane region" description="Helical" evidence="1">
    <location>
        <begin position="105"/>
        <end position="138"/>
    </location>
</feature>
<dbReference type="Proteomes" id="UP000755667">
    <property type="component" value="Unassembled WGS sequence"/>
</dbReference>
<dbReference type="EMBL" id="JAFBXE010000040">
    <property type="protein sequence ID" value="MBM2415264.1"/>
    <property type="molecule type" value="Genomic_DNA"/>
</dbReference>
<evidence type="ECO:0000313" key="6">
    <source>
        <dbReference type="Proteomes" id="UP000809440"/>
    </source>
</evidence>
<comment type="caution">
    <text evidence="3">The sequence shown here is derived from an EMBL/GenBank/DDBJ whole genome shotgun (WGS) entry which is preliminary data.</text>
</comment>
<evidence type="ECO:0000313" key="4">
    <source>
        <dbReference type="EMBL" id="MBM2419940.1"/>
    </source>
</evidence>
<feature type="chain" id="PRO_5040435839" evidence="2">
    <location>
        <begin position="30"/>
        <end position="161"/>
    </location>
</feature>
<accession>A0A9Q2PF34</accession>
<proteinExistence type="predicted"/>
<name>A0A9Q2PF34_9RHOB</name>
<dbReference type="Proteomes" id="UP000809440">
    <property type="component" value="Unassembled WGS sequence"/>
</dbReference>
<feature type="transmembrane region" description="Helical" evidence="1">
    <location>
        <begin position="39"/>
        <end position="60"/>
    </location>
</feature>
<feature type="transmembrane region" description="Helical" evidence="1">
    <location>
        <begin position="67"/>
        <end position="85"/>
    </location>
</feature>